<dbReference type="SUPFAM" id="SSF47616">
    <property type="entry name" value="GST C-terminal domain-like"/>
    <property type="match status" value="1"/>
</dbReference>
<dbReference type="PROSITE" id="PS50404">
    <property type="entry name" value="GST_NTER"/>
    <property type="match status" value="1"/>
</dbReference>
<evidence type="ECO:0000313" key="2">
    <source>
        <dbReference type="EMBL" id="MEK8052115.1"/>
    </source>
</evidence>
<dbReference type="CDD" id="cd00299">
    <property type="entry name" value="GST_C_family"/>
    <property type="match status" value="1"/>
</dbReference>
<gene>
    <name evidence="2" type="ORF">AACH10_17820</name>
</gene>
<comment type="caution">
    <text evidence="2">The sequence shown here is derived from an EMBL/GenBank/DDBJ whole genome shotgun (WGS) entry which is preliminary data.</text>
</comment>
<dbReference type="InterPro" id="IPR004045">
    <property type="entry name" value="Glutathione_S-Trfase_N"/>
</dbReference>
<name>A0ABU9CLQ7_9BURK</name>
<evidence type="ECO:0000313" key="3">
    <source>
        <dbReference type="Proteomes" id="UP001365405"/>
    </source>
</evidence>
<evidence type="ECO:0000259" key="1">
    <source>
        <dbReference type="PROSITE" id="PS50404"/>
    </source>
</evidence>
<proteinExistence type="predicted"/>
<dbReference type="InterPro" id="IPR036249">
    <property type="entry name" value="Thioredoxin-like_sf"/>
</dbReference>
<dbReference type="CDD" id="cd00570">
    <property type="entry name" value="GST_N_family"/>
    <property type="match status" value="1"/>
</dbReference>
<dbReference type="Proteomes" id="UP001365405">
    <property type="component" value="Unassembled WGS sequence"/>
</dbReference>
<dbReference type="SUPFAM" id="SSF52833">
    <property type="entry name" value="Thioredoxin-like"/>
    <property type="match status" value="1"/>
</dbReference>
<dbReference type="Pfam" id="PF13417">
    <property type="entry name" value="GST_N_3"/>
    <property type="match status" value="1"/>
</dbReference>
<dbReference type="Gene3D" id="3.40.30.110">
    <property type="match status" value="2"/>
</dbReference>
<dbReference type="Pfam" id="PF13410">
    <property type="entry name" value="GST_C_2"/>
    <property type="match status" value="1"/>
</dbReference>
<keyword evidence="3" id="KW-1185">Reference proteome</keyword>
<dbReference type="InterPro" id="IPR036282">
    <property type="entry name" value="Glutathione-S-Trfase_C_sf"/>
</dbReference>
<dbReference type="EMBL" id="JBBUTH010000009">
    <property type="protein sequence ID" value="MEK8052115.1"/>
    <property type="molecule type" value="Genomic_DNA"/>
</dbReference>
<protein>
    <submittedName>
        <fullName evidence="2">Glutathione S-transferase family protein</fullName>
    </submittedName>
</protein>
<organism evidence="2 3">
    <name type="scientific">Pseudaquabacterium inlustre</name>
    <dbReference type="NCBI Taxonomy" id="2984192"/>
    <lineage>
        <taxon>Bacteria</taxon>
        <taxon>Pseudomonadati</taxon>
        <taxon>Pseudomonadota</taxon>
        <taxon>Betaproteobacteria</taxon>
        <taxon>Burkholderiales</taxon>
        <taxon>Sphaerotilaceae</taxon>
        <taxon>Pseudaquabacterium</taxon>
    </lineage>
</organism>
<dbReference type="RefSeq" id="WP_341411832.1">
    <property type="nucleotide sequence ID" value="NZ_JBBUTH010000009.1"/>
</dbReference>
<feature type="domain" description="GST N-terminal" evidence="1">
    <location>
        <begin position="3"/>
        <end position="82"/>
    </location>
</feature>
<reference evidence="2 3" key="1">
    <citation type="submission" date="2024-04" db="EMBL/GenBank/DDBJ databases">
        <title>Novel species of the genus Ideonella isolated from streams.</title>
        <authorList>
            <person name="Lu H."/>
        </authorList>
    </citation>
    <scope>NUCLEOTIDE SEQUENCE [LARGE SCALE GENOMIC DNA]</scope>
    <source>
        <strain evidence="2 3">DXS22W</strain>
    </source>
</reference>
<sequence length="310" mass="32634">MSDELILHHYPMSPFAEKARLMLGAKGLAWRSVLIPTVMPKPDVTALTGGYRKTPLLQVGADVYCDTALIARVLEARQPAPTLYPASAPLAPQLAQWADFTLFWLAATVAMQPAGAAAILPNPTPETVKAFRADRAALTAGMPRPTLADATVQLQAAAAAVDAQLAQGGPWLLGAERSIADFSVAHCLWFVRQAGPVAAILQPHAALNAWLDRMLAIGHGSSQPLASADAVAIAAAAGGHEPTQVQPGLGFEAGERVVVAATDYGTDPVAGTLVGLSAERVTIERQDERAGCVHVHFPRQGFQIRKEQNA</sequence>
<accession>A0ABU9CLQ7</accession>